<sequence length="332" mass="38030">MEFTKRLLNWYHENKRDLPFRASKDPYHIWVSEIMAQQTQIATMIPYYNRWIESFPDVSTLAAADINDVLKHWEGLGYYNRARNLHKGALFVMEHFNGIIPSTKEELLLIPGIGDYTSSAIASIAFDQPEIVIDGNVKRVMARYLNYTENVNARKAHKVFESFLKKELIESKANPSDFNQAMMELGALVYTPSNTLCVGSPFKEMCAGYRGENIGQIPYIPKAKKVPSFKKTVWYYQQNHSLLVSTDDSDGLMKGLLRLPMTDGHQDTPPLLTLKHKFSHLEWDIHVHPLSEATSANENWHLMDLNEVNSKAMITAHKKILIAHLEQIKPSQ</sequence>
<dbReference type="GO" id="GO:0006284">
    <property type="term" value="P:base-excision repair"/>
    <property type="evidence" value="ECO:0007669"/>
    <property type="project" value="InterPro"/>
</dbReference>
<reference evidence="16 17" key="1">
    <citation type="submission" date="2015-10" db="EMBL/GenBank/DDBJ databases">
        <title>Erysipelothrix larvae sp. LV19 isolated from the larval gut of the rhinoceros beetle, Trypoxylus dichotomus.</title>
        <authorList>
            <person name="Lim S."/>
            <person name="Kim B.-C."/>
        </authorList>
    </citation>
    <scope>NUCLEOTIDE SEQUENCE [LARGE SCALE GENOMIC DNA]</scope>
    <source>
        <strain evidence="16 17">LV19</strain>
    </source>
</reference>
<evidence type="ECO:0000256" key="2">
    <source>
        <dbReference type="ARBA" id="ARBA00001966"/>
    </source>
</evidence>
<dbReference type="EMBL" id="CP013213">
    <property type="protein sequence ID" value="AMC92743.1"/>
    <property type="molecule type" value="Genomic_DNA"/>
</dbReference>
<dbReference type="Pfam" id="PF00730">
    <property type="entry name" value="HhH-GPD"/>
    <property type="match status" value="1"/>
</dbReference>
<dbReference type="PANTHER" id="PTHR42944">
    <property type="entry name" value="ADENINE DNA GLYCOSYLASE"/>
    <property type="match status" value="1"/>
</dbReference>
<dbReference type="RefSeq" id="WP_067630542.1">
    <property type="nucleotide sequence ID" value="NZ_CP013213.1"/>
</dbReference>
<evidence type="ECO:0000313" key="17">
    <source>
        <dbReference type="Proteomes" id="UP000063781"/>
    </source>
</evidence>
<protein>
    <recommendedName>
        <fullName evidence="6">Adenine DNA glycosylase</fullName>
        <ecNumber evidence="5">3.2.2.31</ecNumber>
    </recommendedName>
</protein>
<dbReference type="AlphaFoldDB" id="A0A109UGI3"/>
<evidence type="ECO:0000256" key="6">
    <source>
        <dbReference type="ARBA" id="ARBA00022023"/>
    </source>
</evidence>
<gene>
    <name evidence="16" type="ORF">AOC36_01685</name>
</gene>
<evidence type="ECO:0000259" key="15">
    <source>
        <dbReference type="SMART" id="SM00478"/>
    </source>
</evidence>
<keyword evidence="7" id="KW-0004">4Fe-4S</keyword>
<evidence type="ECO:0000256" key="10">
    <source>
        <dbReference type="ARBA" id="ARBA00022801"/>
    </source>
</evidence>
<dbReference type="GO" id="GO:0032357">
    <property type="term" value="F:oxidized purine DNA binding"/>
    <property type="evidence" value="ECO:0007669"/>
    <property type="project" value="TreeGrafter"/>
</dbReference>
<dbReference type="CDD" id="cd00056">
    <property type="entry name" value="ENDO3c"/>
    <property type="match status" value="1"/>
</dbReference>
<keyword evidence="14" id="KW-0326">Glycosidase</keyword>
<dbReference type="Gene3D" id="1.10.340.30">
    <property type="entry name" value="Hypothetical protein, domain 2"/>
    <property type="match status" value="1"/>
</dbReference>
<keyword evidence="13" id="KW-0234">DNA repair</keyword>
<dbReference type="GO" id="GO:0051539">
    <property type="term" value="F:4 iron, 4 sulfur cluster binding"/>
    <property type="evidence" value="ECO:0007669"/>
    <property type="project" value="UniProtKB-KW"/>
</dbReference>
<dbReference type="Gene3D" id="1.10.1670.10">
    <property type="entry name" value="Helix-hairpin-Helix base-excision DNA repair enzymes (C-terminal)"/>
    <property type="match status" value="1"/>
</dbReference>
<evidence type="ECO:0000313" key="16">
    <source>
        <dbReference type="EMBL" id="AMC92743.1"/>
    </source>
</evidence>
<comment type="similarity">
    <text evidence="4">Belongs to the Nth/MutY family.</text>
</comment>
<dbReference type="InterPro" id="IPR011257">
    <property type="entry name" value="DNA_glycosylase"/>
</dbReference>
<evidence type="ECO:0000256" key="4">
    <source>
        <dbReference type="ARBA" id="ARBA00008343"/>
    </source>
</evidence>
<evidence type="ECO:0000256" key="1">
    <source>
        <dbReference type="ARBA" id="ARBA00000843"/>
    </source>
</evidence>
<dbReference type="GO" id="GO:0035485">
    <property type="term" value="F:adenine/guanine mispair binding"/>
    <property type="evidence" value="ECO:0007669"/>
    <property type="project" value="TreeGrafter"/>
</dbReference>
<keyword evidence="17" id="KW-1185">Reference proteome</keyword>
<evidence type="ECO:0000256" key="9">
    <source>
        <dbReference type="ARBA" id="ARBA00022763"/>
    </source>
</evidence>
<organism evidence="16 17">
    <name type="scientific">Erysipelothrix larvae</name>
    <dbReference type="NCBI Taxonomy" id="1514105"/>
    <lineage>
        <taxon>Bacteria</taxon>
        <taxon>Bacillati</taxon>
        <taxon>Bacillota</taxon>
        <taxon>Erysipelotrichia</taxon>
        <taxon>Erysipelotrichales</taxon>
        <taxon>Erysipelotrichaceae</taxon>
        <taxon>Erysipelothrix</taxon>
    </lineage>
</organism>
<dbReference type="InterPro" id="IPR044298">
    <property type="entry name" value="MIG/MutY"/>
</dbReference>
<keyword evidence="8" id="KW-0479">Metal-binding</keyword>
<accession>A0A109UGI3</accession>
<dbReference type="Proteomes" id="UP000063781">
    <property type="component" value="Chromosome"/>
</dbReference>
<keyword evidence="11" id="KW-0408">Iron</keyword>
<dbReference type="SUPFAM" id="SSF48150">
    <property type="entry name" value="DNA-glycosylase"/>
    <property type="match status" value="1"/>
</dbReference>
<keyword evidence="12" id="KW-0411">Iron-sulfur</keyword>
<dbReference type="GO" id="GO:0000701">
    <property type="term" value="F:purine-specific mismatch base pair DNA N-glycosylase activity"/>
    <property type="evidence" value="ECO:0007669"/>
    <property type="project" value="UniProtKB-EC"/>
</dbReference>
<dbReference type="EC" id="3.2.2.31" evidence="5"/>
<dbReference type="KEGG" id="erl:AOC36_01685"/>
<proteinExistence type="inferred from homology"/>
<dbReference type="PANTHER" id="PTHR42944:SF1">
    <property type="entry name" value="ADENINE DNA GLYCOSYLASE"/>
    <property type="match status" value="1"/>
</dbReference>
<evidence type="ECO:0000256" key="11">
    <source>
        <dbReference type="ARBA" id="ARBA00023004"/>
    </source>
</evidence>
<evidence type="ECO:0000256" key="3">
    <source>
        <dbReference type="ARBA" id="ARBA00002933"/>
    </source>
</evidence>
<comment type="function">
    <text evidence="3">Adenine glycosylase active on G-A mispairs. MutY also corrects error-prone DNA synthesis past GO lesions which are due to the oxidatively damaged form of guanine: 7,8-dihydro-8-oxoguanine (8-oxo-dGTP).</text>
</comment>
<dbReference type="GO" id="GO:0034039">
    <property type="term" value="F:8-oxo-7,8-dihydroguanine DNA N-glycosylase activity"/>
    <property type="evidence" value="ECO:0007669"/>
    <property type="project" value="TreeGrafter"/>
</dbReference>
<dbReference type="InterPro" id="IPR023170">
    <property type="entry name" value="HhH_base_excis_C"/>
</dbReference>
<dbReference type="InterPro" id="IPR003265">
    <property type="entry name" value="HhH-GPD_domain"/>
</dbReference>
<dbReference type="OrthoDB" id="9802365at2"/>
<dbReference type="GO" id="GO:0046872">
    <property type="term" value="F:metal ion binding"/>
    <property type="evidence" value="ECO:0007669"/>
    <property type="project" value="UniProtKB-KW"/>
</dbReference>
<evidence type="ECO:0000256" key="5">
    <source>
        <dbReference type="ARBA" id="ARBA00012045"/>
    </source>
</evidence>
<comment type="catalytic activity">
    <reaction evidence="1">
        <text>Hydrolyzes free adenine bases from 7,8-dihydro-8-oxoguanine:adenine mismatched double-stranded DNA, leaving an apurinic site.</text>
        <dbReference type="EC" id="3.2.2.31"/>
    </reaction>
</comment>
<evidence type="ECO:0000256" key="12">
    <source>
        <dbReference type="ARBA" id="ARBA00023014"/>
    </source>
</evidence>
<evidence type="ECO:0000256" key="7">
    <source>
        <dbReference type="ARBA" id="ARBA00022485"/>
    </source>
</evidence>
<name>A0A109UGI3_9FIRM</name>
<dbReference type="SMART" id="SM00478">
    <property type="entry name" value="ENDO3c"/>
    <property type="match status" value="1"/>
</dbReference>
<comment type="cofactor">
    <cofactor evidence="2">
        <name>[4Fe-4S] cluster</name>
        <dbReference type="ChEBI" id="CHEBI:49883"/>
    </cofactor>
</comment>
<keyword evidence="9" id="KW-0227">DNA damage</keyword>
<evidence type="ECO:0000256" key="13">
    <source>
        <dbReference type="ARBA" id="ARBA00023204"/>
    </source>
</evidence>
<dbReference type="GO" id="GO:0006298">
    <property type="term" value="P:mismatch repair"/>
    <property type="evidence" value="ECO:0007669"/>
    <property type="project" value="TreeGrafter"/>
</dbReference>
<evidence type="ECO:0000256" key="8">
    <source>
        <dbReference type="ARBA" id="ARBA00022723"/>
    </source>
</evidence>
<keyword evidence="10" id="KW-0378">Hydrolase</keyword>
<dbReference type="STRING" id="1514105.AOC36_01685"/>
<feature type="domain" description="HhH-GPD" evidence="15">
    <location>
        <begin position="35"/>
        <end position="188"/>
    </location>
</feature>
<dbReference type="FunFam" id="1.10.340.30:FF:000002">
    <property type="entry name" value="Adenine DNA glycosylase"/>
    <property type="match status" value="1"/>
</dbReference>
<evidence type="ECO:0000256" key="14">
    <source>
        <dbReference type="ARBA" id="ARBA00023295"/>
    </source>
</evidence>
<dbReference type="Gene3D" id="3.90.79.10">
    <property type="entry name" value="Nucleoside Triphosphate Pyrophosphohydrolase"/>
    <property type="match status" value="1"/>
</dbReference>